<keyword evidence="5" id="KW-1185">Reference proteome</keyword>
<dbReference type="InterPro" id="IPR006869">
    <property type="entry name" value="DUF547"/>
</dbReference>
<comment type="caution">
    <text evidence="4">The sequence shown here is derived from an EMBL/GenBank/DDBJ whole genome shotgun (WGS) entry which is preliminary data.</text>
</comment>
<feature type="domain" description="Domain of unknown function at the cortex 1" evidence="3">
    <location>
        <begin position="74"/>
        <end position="300"/>
    </location>
</feature>
<feature type="domain" description="DUF547" evidence="2">
    <location>
        <begin position="636"/>
        <end position="758"/>
    </location>
</feature>
<keyword evidence="1" id="KW-0812">Transmembrane</keyword>
<dbReference type="Pfam" id="PF04784">
    <property type="entry name" value="DUF547"/>
    <property type="match status" value="1"/>
</dbReference>
<evidence type="ECO:0000259" key="2">
    <source>
        <dbReference type="Pfam" id="PF04784"/>
    </source>
</evidence>
<reference evidence="4 5" key="1">
    <citation type="journal article" date="2014" name="Genome Biol. Evol.">
        <title>The secreted proteins of Achlya hypogyna and Thraustotheca clavata identify the ancestral oomycete secretome and reveal gene acquisitions by horizontal gene transfer.</title>
        <authorList>
            <person name="Misner I."/>
            <person name="Blouin N."/>
            <person name="Leonard G."/>
            <person name="Richards T.A."/>
            <person name="Lane C.E."/>
        </authorList>
    </citation>
    <scope>NUCLEOTIDE SEQUENCE [LARGE SCALE GENOMIC DNA]</scope>
    <source>
        <strain evidence="4 5">ATCC 48635</strain>
    </source>
</reference>
<dbReference type="OrthoDB" id="418495at2759"/>
<dbReference type="EMBL" id="JNBR01000002">
    <property type="protein sequence ID" value="OQS01705.1"/>
    <property type="molecule type" value="Genomic_DNA"/>
</dbReference>
<gene>
    <name evidence="4" type="ORF">ACHHYP_00347</name>
</gene>
<proteinExistence type="predicted"/>
<organism evidence="4 5">
    <name type="scientific">Achlya hypogyna</name>
    <name type="common">Oomycete</name>
    <name type="synonym">Protoachlya hypogyna</name>
    <dbReference type="NCBI Taxonomy" id="1202772"/>
    <lineage>
        <taxon>Eukaryota</taxon>
        <taxon>Sar</taxon>
        <taxon>Stramenopiles</taxon>
        <taxon>Oomycota</taxon>
        <taxon>Saprolegniomycetes</taxon>
        <taxon>Saprolegniales</taxon>
        <taxon>Achlyaceae</taxon>
        <taxon>Achlya</taxon>
    </lineage>
</organism>
<dbReference type="Pfam" id="PF08588">
    <property type="entry name" value="Duc1"/>
    <property type="match status" value="1"/>
</dbReference>
<dbReference type="AlphaFoldDB" id="A0A1V9ZUN1"/>
<dbReference type="Proteomes" id="UP000243579">
    <property type="component" value="Unassembled WGS sequence"/>
</dbReference>
<name>A0A1V9ZUN1_ACHHY</name>
<keyword evidence="1" id="KW-0472">Membrane</keyword>
<dbReference type="PANTHER" id="PTHR46361:SF3">
    <property type="entry name" value="ELECTRON CARRIER_ PROTEIN DISULFIDE OXIDOREDUCTASE"/>
    <property type="match status" value="1"/>
</dbReference>
<dbReference type="STRING" id="1202772.A0A1V9ZUN1"/>
<feature type="transmembrane region" description="Helical" evidence="1">
    <location>
        <begin position="12"/>
        <end position="32"/>
    </location>
</feature>
<evidence type="ECO:0000313" key="4">
    <source>
        <dbReference type="EMBL" id="OQS01705.1"/>
    </source>
</evidence>
<dbReference type="InterPro" id="IPR013897">
    <property type="entry name" value="Duc1"/>
</dbReference>
<evidence type="ECO:0000313" key="5">
    <source>
        <dbReference type="Proteomes" id="UP000243579"/>
    </source>
</evidence>
<dbReference type="PANTHER" id="PTHR46361">
    <property type="entry name" value="ELECTRON CARRIER/ PROTEIN DISULFIDE OXIDOREDUCTASE"/>
    <property type="match status" value="1"/>
</dbReference>
<accession>A0A1V9ZUN1</accession>
<evidence type="ECO:0000259" key="3">
    <source>
        <dbReference type="Pfam" id="PF08588"/>
    </source>
</evidence>
<evidence type="ECO:0000256" key="1">
    <source>
        <dbReference type="SAM" id="Phobius"/>
    </source>
</evidence>
<protein>
    <submittedName>
        <fullName evidence="4">Uncharacterized protein</fullName>
    </submittedName>
</protein>
<keyword evidence="1" id="KW-1133">Transmembrane helix</keyword>
<sequence length="838" mass="92814">MANSDGMVSLLWSTTQATCMVGSIMFVTALWLRHMRKYRGLPPPSKSVAVAEHEPACNDGPFGYGLTLRDALNPVSPIDFNSAVPIPIETPLFHGKAHVLLRHPHGDTRWDPHFAGKQRRVWVMVQGQFKRQPVGTVYLAGELPRTMALSLWTKAWASMIITSVQTLIGKLHFSFGDDVESPHVALPLYQCADQLLETPLDEVPPKLGMESLGESMNAQKARRATPVGAEVFRTDIVYSFQFHTMYIDLPSWSLVNVPGIQDVSLHHFFGSMALRLSMYEHQPTPTETGHITKEYCFAFDVGRSLTSAPTSESRHSTVVSAPTVDFTALEFDLWMWLEYFDATEELRHIAYVLRVRLEHSKVYTVIVPTEAIATIFAANHDTTTLITRAREAAYSAIEDQALDVGRRLQAVAHGGTKAAQAELHHWLTTQSPMTLAAANSDKALGVSLWPWRRAGMNICMEGSGYRVLSDTFLRQEYVILSSTSVQFYRTYSSSPVRKIPVAHITHVACRHLNDLFVLVLHTWTEVVFVHVPDPLAWQSAVEALCDRSLVRTTSASLQLTAWSPFNALTYEGYLVLNSRKIDHSAAGNDVDPVAVAAACVAAGVRAWGARTRSNKMELQLAVQALRHVDLALLDTADKKLACFLNIYEALLMHLQLAIPEPTRVCMHQVMYEVGVQKLLLSLAELEFVMLRGGLPTPTDVPYLDFTPQKTAYPVAYGAVACTGRDFRVSTALFAHRDSKAMVVYSVEEVHTQLNAVVTGFWQAGVVVRPGALCLPLVCQWFAGDFGAEKLSAARKLLGFLDDDQRAVLVELLDSAKFATEFKGADVSAPTSFRYLVSA</sequence>